<dbReference type="EMBL" id="CAFBOS010000004">
    <property type="protein sequence ID" value="CAB4977306.1"/>
    <property type="molecule type" value="Genomic_DNA"/>
</dbReference>
<dbReference type="GO" id="GO:0000287">
    <property type="term" value="F:magnesium ion binding"/>
    <property type="evidence" value="ECO:0007669"/>
    <property type="project" value="InterPro"/>
</dbReference>
<dbReference type="Gene3D" id="3.40.120.10">
    <property type="entry name" value="Alpha-D-Glucose-1,6-Bisphosphate, subunit A, domain 3"/>
    <property type="match status" value="3"/>
</dbReference>
<evidence type="ECO:0000259" key="8">
    <source>
        <dbReference type="Pfam" id="PF02878"/>
    </source>
</evidence>
<reference evidence="11" key="1">
    <citation type="submission" date="2020-05" db="EMBL/GenBank/DDBJ databases">
        <authorList>
            <person name="Chiriac C."/>
            <person name="Salcher M."/>
            <person name="Ghai R."/>
            <person name="Kavagutti S V."/>
        </authorList>
    </citation>
    <scope>NUCLEOTIDE SEQUENCE</scope>
</reference>
<dbReference type="PANTHER" id="PTHR45745">
    <property type="entry name" value="PHOSPHOMANNOMUTASE 45A"/>
    <property type="match status" value="1"/>
</dbReference>
<dbReference type="InterPro" id="IPR005845">
    <property type="entry name" value="A-D-PHexomutase_a/b/a-II"/>
</dbReference>
<feature type="domain" description="Alpha-D-phosphohexomutase alpha/beta/alpha" evidence="10">
    <location>
        <begin position="316"/>
        <end position="429"/>
    </location>
</feature>
<dbReference type="GO" id="GO:0005975">
    <property type="term" value="P:carbohydrate metabolic process"/>
    <property type="evidence" value="ECO:0007669"/>
    <property type="project" value="InterPro"/>
</dbReference>
<proteinExistence type="inferred from homology"/>
<dbReference type="InterPro" id="IPR005843">
    <property type="entry name" value="A-D-PHexomutase_C"/>
</dbReference>
<dbReference type="SUPFAM" id="SSF53738">
    <property type="entry name" value="Phosphoglucomutase, first 3 domains"/>
    <property type="match status" value="3"/>
</dbReference>
<dbReference type="InterPro" id="IPR005844">
    <property type="entry name" value="A-D-PHexomutase_a/b/a-I"/>
</dbReference>
<keyword evidence="3" id="KW-0597">Phosphoprotein</keyword>
<protein>
    <submittedName>
        <fullName evidence="11">Unannotated protein</fullName>
    </submittedName>
</protein>
<evidence type="ECO:0000313" key="12">
    <source>
        <dbReference type="EMBL" id="CAB4893851.1"/>
    </source>
</evidence>
<dbReference type="Pfam" id="PF02879">
    <property type="entry name" value="PGM_PMM_II"/>
    <property type="match status" value="1"/>
</dbReference>
<dbReference type="PANTHER" id="PTHR45745:SF1">
    <property type="entry name" value="PHOSPHOGLUCOMUTASE 2B-RELATED"/>
    <property type="match status" value="1"/>
</dbReference>
<evidence type="ECO:0000313" key="11">
    <source>
        <dbReference type="EMBL" id="CAB4832151.1"/>
    </source>
</evidence>
<name>A0A6J7AGK9_9ZZZZ</name>
<evidence type="ECO:0000259" key="7">
    <source>
        <dbReference type="Pfam" id="PF00408"/>
    </source>
</evidence>
<gene>
    <name evidence="11" type="ORF">UFOPK3139_01610</name>
    <name evidence="12" type="ORF">UFOPK3543_00456</name>
    <name evidence="13" type="ORF">UFOPK3967_00132</name>
</gene>
<dbReference type="GO" id="GO:0006166">
    <property type="term" value="P:purine ribonucleoside salvage"/>
    <property type="evidence" value="ECO:0007669"/>
    <property type="project" value="TreeGrafter"/>
</dbReference>
<dbReference type="InterPro" id="IPR016055">
    <property type="entry name" value="A-D-PHexomutase_a/b/a-I/II/III"/>
</dbReference>
<dbReference type="SUPFAM" id="SSF55957">
    <property type="entry name" value="Phosphoglucomutase, C-terminal domain"/>
    <property type="match status" value="1"/>
</dbReference>
<dbReference type="CDD" id="cd05799">
    <property type="entry name" value="PGM2"/>
    <property type="match status" value="1"/>
</dbReference>
<evidence type="ECO:0000256" key="1">
    <source>
        <dbReference type="ARBA" id="ARBA00001946"/>
    </source>
</evidence>
<keyword evidence="5" id="KW-0460">Magnesium</keyword>
<evidence type="ECO:0000256" key="3">
    <source>
        <dbReference type="ARBA" id="ARBA00022553"/>
    </source>
</evidence>
<evidence type="ECO:0000256" key="6">
    <source>
        <dbReference type="ARBA" id="ARBA00023235"/>
    </source>
</evidence>
<feature type="domain" description="Alpha-D-phosphohexomutase C-terminal" evidence="7">
    <location>
        <begin position="484"/>
        <end position="520"/>
    </location>
</feature>
<accession>A0A6J7AGK9</accession>
<dbReference type="GO" id="GO:0008973">
    <property type="term" value="F:phosphopentomutase activity"/>
    <property type="evidence" value="ECO:0007669"/>
    <property type="project" value="TreeGrafter"/>
</dbReference>
<dbReference type="Pfam" id="PF02880">
    <property type="entry name" value="PGM_PMM_III"/>
    <property type="match status" value="1"/>
</dbReference>
<dbReference type="Pfam" id="PF02878">
    <property type="entry name" value="PGM_PMM_I"/>
    <property type="match status" value="1"/>
</dbReference>
<dbReference type="Pfam" id="PF00408">
    <property type="entry name" value="PGM_PMM_IV"/>
    <property type="match status" value="1"/>
</dbReference>
<dbReference type="PROSITE" id="PS00710">
    <property type="entry name" value="PGM_PMM"/>
    <property type="match status" value="1"/>
</dbReference>
<feature type="domain" description="Alpha-D-phosphohexomutase alpha/beta/alpha" evidence="8">
    <location>
        <begin position="47"/>
        <end position="178"/>
    </location>
</feature>
<dbReference type="InterPro" id="IPR036900">
    <property type="entry name" value="A-D-PHexomutase_C_sf"/>
</dbReference>
<evidence type="ECO:0000259" key="9">
    <source>
        <dbReference type="Pfam" id="PF02879"/>
    </source>
</evidence>
<keyword evidence="4" id="KW-0479">Metal-binding</keyword>
<dbReference type="InterPro" id="IPR016066">
    <property type="entry name" value="A-D-PHexomutase_CS"/>
</dbReference>
<evidence type="ECO:0000256" key="4">
    <source>
        <dbReference type="ARBA" id="ARBA00022723"/>
    </source>
</evidence>
<evidence type="ECO:0000259" key="10">
    <source>
        <dbReference type="Pfam" id="PF02880"/>
    </source>
</evidence>
<dbReference type="EMBL" id="CAFBMH010000010">
    <property type="protein sequence ID" value="CAB4893851.1"/>
    <property type="molecule type" value="Genomic_DNA"/>
</dbReference>
<comment type="similarity">
    <text evidence="2">Belongs to the phosphohexose mutase family.</text>
</comment>
<feature type="domain" description="Alpha-D-phosphohexomutase alpha/beta/alpha" evidence="9">
    <location>
        <begin position="221"/>
        <end position="303"/>
    </location>
</feature>
<comment type="cofactor">
    <cofactor evidence="1">
        <name>Mg(2+)</name>
        <dbReference type="ChEBI" id="CHEBI:18420"/>
    </cofactor>
</comment>
<organism evidence="11">
    <name type="scientific">freshwater metagenome</name>
    <dbReference type="NCBI Taxonomy" id="449393"/>
    <lineage>
        <taxon>unclassified sequences</taxon>
        <taxon>metagenomes</taxon>
        <taxon>ecological metagenomes</taxon>
    </lineage>
</organism>
<dbReference type="AlphaFoldDB" id="A0A6J7AGK9"/>
<dbReference type="InterPro" id="IPR005846">
    <property type="entry name" value="A-D-PHexomutase_a/b/a-III"/>
</dbReference>
<keyword evidence="6" id="KW-0413">Isomerase</keyword>
<evidence type="ECO:0000256" key="2">
    <source>
        <dbReference type="ARBA" id="ARBA00010231"/>
    </source>
</evidence>
<sequence length="548" mass="58435">MDDLSILDAARAWLAADPDPVTAAELRGLLARHDLVALHDRFDRHLTFGTAGLRGELGAGSNRMNRVIVRRAARGLVEVLPDDATVVIGFDARHNSDHFAADTATIVASAGRRALLLPRRLPTPVLAFAVRHLCADAGVMVTASHNPPRDNGYKVYLGDGAQIIPPTDNFIEASIESAGLQPRDLPAASHGGSVQRVDDTLVDAYLDATLGPTHPRADITALRVVYTPLHGVGRDVALRALARVGCTPHVVAEQAEPDPDFPTVAFPNPEEPGALDLALALACDIDADLVIANDPDADRLCVAVRRAPGEYVVLPGDDLGVLLGDHRLRTTSGPDRLVVTTVVSSSMLSKLAAHAGVQFTETLTGFKWVVRPAIDDPHLHFVFGYEEALGYTVNDIVRDKDGISAAVATLEMFADLRAAGSSPLQRLDELAEQFGRHRRGSTSVRFTGTHAGTDMAASMAALRAAPPSHLGEHRVVEVVDYQHGHDGLPPTDLLRLILDDGTRVQLRPSGTEPKLKVYVELITSTGARDGGPQEVDDLVKAVAALVSP</sequence>
<evidence type="ECO:0000256" key="5">
    <source>
        <dbReference type="ARBA" id="ARBA00022842"/>
    </source>
</evidence>
<evidence type="ECO:0000313" key="13">
    <source>
        <dbReference type="EMBL" id="CAB4977306.1"/>
    </source>
</evidence>
<dbReference type="Gene3D" id="3.30.310.50">
    <property type="entry name" value="Alpha-D-phosphohexomutase, C-terminal domain"/>
    <property type="match status" value="1"/>
</dbReference>
<dbReference type="EMBL" id="CAFABA010000063">
    <property type="protein sequence ID" value="CAB4832151.1"/>
    <property type="molecule type" value="Genomic_DNA"/>
</dbReference>